<gene>
    <name evidence="1" type="ORF">DERYTH_LOCUS23069</name>
</gene>
<organism evidence="1 2">
    <name type="scientific">Dentiscutata erythropus</name>
    <dbReference type="NCBI Taxonomy" id="1348616"/>
    <lineage>
        <taxon>Eukaryota</taxon>
        <taxon>Fungi</taxon>
        <taxon>Fungi incertae sedis</taxon>
        <taxon>Mucoromycota</taxon>
        <taxon>Glomeromycotina</taxon>
        <taxon>Glomeromycetes</taxon>
        <taxon>Diversisporales</taxon>
        <taxon>Gigasporaceae</taxon>
        <taxon>Dentiscutata</taxon>
    </lineage>
</organism>
<evidence type="ECO:0000313" key="1">
    <source>
        <dbReference type="EMBL" id="CAG8799450.1"/>
    </source>
</evidence>
<protein>
    <submittedName>
        <fullName evidence="1">18448_t:CDS:1</fullName>
    </submittedName>
</protein>
<dbReference type="OrthoDB" id="2360021at2759"/>
<accession>A0A9N9PAX4</accession>
<keyword evidence="2" id="KW-1185">Reference proteome</keyword>
<feature type="non-terminal residue" evidence="1">
    <location>
        <position position="1"/>
    </location>
</feature>
<dbReference type="AlphaFoldDB" id="A0A9N9PAX4"/>
<proteinExistence type="predicted"/>
<feature type="non-terminal residue" evidence="1">
    <location>
        <position position="222"/>
    </location>
</feature>
<reference evidence="1" key="1">
    <citation type="submission" date="2021-06" db="EMBL/GenBank/DDBJ databases">
        <authorList>
            <person name="Kallberg Y."/>
            <person name="Tangrot J."/>
            <person name="Rosling A."/>
        </authorList>
    </citation>
    <scope>NUCLEOTIDE SEQUENCE</scope>
    <source>
        <strain evidence="1">MA453B</strain>
    </source>
</reference>
<name>A0A9N9PAX4_9GLOM</name>
<evidence type="ECO:0000313" key="2">
    <source>
        <dbReference type="Proteomes" id="UP000789405"/>
    </source>
</evidence>
<dbReference type="EMBL" id="CAJVPY010033901">
    <property type="protein sequence ID" value="CAG8799450.1"/>
    <property type="molecule type" value="Genomic_DNA"/>
</dbReference>
<sequence length="222" mass="25446">CYVDEFSSIHNFTTFLKGITNNAKVYSKKILPLSILVIQSIQDFTENYVLIDFDEFKNKINGIANKANKSYEETRCIEKLYNAILESFKTKQDNKDANRAIKKDKESKLAAAAACLIRDVLKTSIENFVTALTKIESFFAILKCELSYLAHNPDESEIKKHYDKCNKGIKTIIGECKYFIGMILDCQANLEVIPDKVNENYVEQWVLKKTSQDRQTISLLES</sequence>
<dbReference type="Proteomes" id="UP000789405">
    <property type="component" value="Unassembled WGS sequence"/>
</dbReference>
<comment type="caution">
    <text evidence="1">The sequence shown here is derived from an EMBL/GenBank/DDBJ whole genome shotgun (WGS) entry which is preliminary data.</text>
</comment>